<dbReference type="Proteomes" id="UP000076761">
    <property type="component" value="Unassembled WGS sequence"/>
</dbReference>
<dbReference type="GO" id="GO:0016787">
    <property type="term" value="F:hydrolase activity"/>
    <property type="evidence" value="ECO:0007669"/>
    <property type="project" value="UniProtKB-KW"/>
</dbReference>
<dbReference type="PANTHER" id="PTHR41814">
    <property type="entry name" value="EXPRESSED PROTEIN"/>
    <property type="match status" value="1"/>
</dbReference>
<dbReference type="GO" id="GO:0005975">
    <property type="term" value="P:carbohydrate metabolic process"/>
    <property type="evidence" value="ECO:0007669"/>
    <property type="project" value="InterPro"/>
</dbReference>
<dbReference type="InterPro" id="IPR010905">
    <property type="entry name" value="Glyco_hydro_88"/>
</dbReference>
<dbReference type="Pfam" id="PF07470">
    <property type="entry name" value="Glyco_hydro_88"/>
    <property type="match status" value="1"/>
</dbReference>
<reference evidence="2 3" key="1">
    <citation type="journal article" date="2016" name="Mol. Biol. Evol.">
        <title>Comparative Genomics of Early-Diverging Mushroom-Forming Fungi Provides Insights into the Origins of Lignocellulose Decay Capabilities.</title>
        <authorList>
            <person name="Nagy L.G."/>
            <person name="Riley R."/>
            <person name="Tritt A."/>
            <person name="Adam C."/>
            <person name="Daum C."/>
            <person name="Floudas D."/>
            <person name="Sun H."/>
            <person name="Yadav J.S."/>
            <person name="Pangilinan J."/>
            <person name="Larsson K.H."/>
            <person name="Matsuura K."/>
            <person name="Barry K."/>
            <person name="Labutti K."/>
            <person name="Kuo R."/>
            <person name="Ohm R.A."/>
            <person name="Bhattacharya S.S."/>
            <person name="Shirouzu T."/>
            <person name="Yoshinaga Y."/>
            <person name="Martin F.M."/>
            <person name="Grigoriev I.V."/>
            <person name="Hibbett D.S."/>
        </authorList>
    </citation>
    <scope>NUCLEOTIDE SEQUENCE [LARGE SCALE GENOMIC DNA]</scope>
    <source>
        <strain evidence="2 3">HHB14362 ss-1</strain>
    </source>
</reference>
<protein>
    <recommendedName>
        <fullName evidence="4">Six-hairpin glycosidase</fullName>
    </recommendedName>
</protein>
<dbReference type="EMBL" id="KV425627">
    <property type="protein sequence ID" value="KZT20057.1"/>
    <property type="molecule type" value="Genomic_DNA"/>
</dbReference>
<evidence type="ECO:0000313" key="2">
    <source>
        <dbReference type="EMBL" id="KZT20057.1"/>
    </source>
</evidence>
<evidence type="ECO:0000313" key="3">
    <source>
        <dbReference type="Proteomes" id="UP000076761"/>
    </source>
</evidence>
<feature type="non-terminal residue" evidence="2">
    <location>
        <position position="384"/>
    </location>
</feature>
<accession>A0A165NST3</accession>
<organism evidence="2 3">
    <name type="scientific">Neolentinus lepideus HHB14362 ss-1</name>
    <dbReference type="NCBI Taxonomy" id="1314782"/>
    <lineage>
        <taxon>Eukaryota</taxon>
        <taxon>Fungi</taxon>
        <taxon>Dikarya</taxon>
        <taxon>Basidiomycota</taxon>
        <taxon>Agaricomycotina</taxon>
        <taxon>Agaricomycetes</taxon>
        <taxon>Gloeophyllales</taxon>
        <taxon>Gloeophyllaceae</taxon>
        <taxon>Neolentinus</taxon>
    </lineage>
</organism>
<dbReference type="AlphaFoldDB" id="A0A165NST3"/>
<evidence type="ECO:0008006" key="4">
    <source>
        <dbReference type="Google" id="ProtNLM"/>
    </source>
</evidence>
<gene>
    <name evidence="2" type="ORF">NEOLEDRAFT_1036442</name>
</gene>
<dbReference type="OrthoDB" id="4138492at2759"/>
<keyword evidence="3" id="KW-1185">Reference proteome</keyword>
<dbReference type="Gene3D" id="1.50.10.10">
    <property type="match status" value="1"/>
</dbReference>
<keyword evidence="1" id="KW-0378">Hydrolase</keyword>
<dbReference type="InterPro" id="IPR008928">
    <property type="entry name" value="6-hairpin_glycosidase_sf"/>
</dbReference>
<dbReference type="InterPro" id="IPR012341">
    <property type="entry name" value="6hp_glycosidase-like_sf"/>
</dbReference>
<dbReference type="PANTHER" id="PTHR41814:SF1">
    <property type="entry name" value="CELLULASE"/>
    <property type="match status" value="1"/>
</dbReference>
<dbReference type="InParanoid" id="A0A165NST3"/>
<dbReference type="SUPFAM" id="SSF48208">
    <property type="entry name" value="Six-hairpin glycosidases"/>
    <property type="match status" value="1"/>
</dbReference>
<name>A0A165NST3_9AGAM</name>
<proteinExistence type="predicted"/>
<sequence>LCVSLFALMAMQNLTDNQLTQIENNLTTGVTHSWEIGTHTEALTEFLTPSYSIFSSSSIPLSSSQFTYGPPSSLDPILTLAHSVIANRSTSNDNAQGPQPFMQDTATSNPVSIGVAVLIANWTGYTGYGGAEDYVGVAWDQVDYLFSGSMPKMSDGAILHHVSQLQLWSDLVYMVLLFLAYYSVTTTNRSEWFSFSIYCPLCNSSTGGMWKHIMMGSGMDSGHWATGNSWAAAGMLCILRTITNSQYANTMKSEQTDLVNWVGEIHNGIYLHLQSNGLFKNYPNSSNTSNFNDAASTALLASTMYHLANTWGWHTHLLQVECSWQVLSSSNSTLAHFTSDMWLMPVVDPYNFGQQGEWSQEVQAFVLEMEAARGDWVMVGSQGA</sequence>
<evidence type="ECO:0000256" key="1">
    <source>
        <dbReference type="ARBA" id="ARBA00022801"/>
    </source>
</evidence>
<feature type="non-terminal residue" evidence="2">
    <location>
        <position position="1"/>
    </location>
</feature>